<accession>A0AAP0K4F1</accession>
<evidence type="ECO:0000256" key="1">
    <source>
        <dbReference type="ARBA" id="ARBA00004123"/>
    </source>
</evidence>
<feature type="compositionally biased region" description="Basic and acidic residues" evidence="8">
    <location>
        <begin position="163"/>
        <end position="186"/>
    </location>
</feature>
<dbReference type="InterPro" id="IPR044825">
    <property type="entry name" value="GLK1/2-like"/>
</dbReference>
<keyword evidence="4" id="KW-0804">Transcription</keyword>
<dbReference type="SMART" id="SM00448">
    <property type="entry name" value="REC"/>
    <property type="match status" value="1"/>
</dbReference>
<evidence type="ECO:0000256" key="3">
    <source>
        <dbReference type="ARBA" id="ARBA00023125"/>
    </source>
</evidence>
<dbReference type="FunFam" id="1.10.10.60:FF:000007">
    <property type="entry name" value="Two-component response regulator"/>
    <property type="match status" value="1"/>
</dbReference>
<dbReference type="InterPro" id="IPR017930">
    <property type="entry name" value="Myb_dom"/>
</dbReference>
<comment type="caution">
    <text evidence="7">Lacks conserved residue(s) required for the propagation of feature annotation.</text>
</comment>
<evidence type="ECO:0000313" key="11">
    <source>
        <dbReference type="EMBL" id="KAK9145004.1"/>
    </source>
</evidence>
<dbReference type="PANTHER" id="PTHR31312">
    <property type="entry name" value="TRANSCRIPTION ACTIVATOR GLK1"/>
    <property type="match status" value="1"/>
</dbReference>
<keyword evidence="3" id="KW-0238">DNA-binding</keyword>
<evidence type="ECO:0000256" key="5">
    <source>
        <dbReference type="ARBA" id="ARBA00023242"/>
    </source>
</evidence>
<dbReference type="NCBIfam" id="TIGR01557">
    <property type="entry name" value="myb_SHAQKYF"/>
    <property type="match status" value="1"/>
</dbReference>
<evidence type="ECO:0000256" key="4">
    <source>
        <dbReference type="ARBA" id="ARBA00023163"/>
    </source>
</evidence>
<dbReference type="FunFam" id="3.40.50.2300:FF:000206">
    <property type="entry name" value="Two-component response regulator-like APRR2"/>
    <property type="match status" value="1"/>
</dbReference>
<dbReference type="InterPro" id="IPR001789">
    <property type="entry name" value="Sig_transdc_resp-reg_receiver"/>
</dbReference>
<dbReference type="GO" id="GO:0000976">
    <property type="term" value="F:transcription cis-regulatory region binding"/>
    <property type="evidence" value="ECO:0007669"/>
    <property type="project" value="TreeGrafter"/>
</dbReference>
<dbReference type="Proteomes" id="UP001417504">
    <property type="component" value="Unassembled WGS sequence"/>
</dbReference>
<feature type="compositionally biased region" description="Basic and acidic residues" evidence="8">
    <location>
        <begin position="220"/>
        <end position="234"/>
    </location>
</feature>
<dbReference type="PROSITE" id="PS50110">
    <property type="entry name" value="RESPONSE_REGULATORY"/>
    <property type="match status" value="1"/>
</dbReference>
<gene>
    <name evidence="11" type="ORF">Sjap_004907</name>
</gene>
<dbReference type="Pfam" id="PF00249">
    <property type="entry name" value="Myb_DNA-binding"/>
    <property type="match status" value="1"/>
</dbReference>
<proteinExistence type="predicted"/>
<feature type="domain" description="HTH myb-type" evidence="10">
    <location>
        <begin position="308"/>
        <end position="367"/>
    </location>
</feature>
<evidence type="ECO:0000256" key="6">
    <source>
        <dbReference type="ARBA" id="ARBA00061767"/>
    </source>
</evidence>
<dbReference type="GO" id="GO:0005634">
    <property type="term" value="C:nucleus"/>
    <property type="evidence" value="ECO:0007669"/>
    <property type="project" value="UniProtKB-SubCell"/>
</dbReference>
<dbReference type="InterPro" id="IPR011006">
    <property type="entry name" value="CheY-like_superfamily"/>
</dbReference>
<evidence type="ECO:0000313" key="12">
    <source>
        <dbReference type="Proteomes" id="UP001417504"/>
    </source>
</evidence>
<dbReference type="EMBL" id="JBBNAE010000002">
    <property type="protein sequence ID" value="KAK9145004.1"/>
    <property type="molecule type" value="Genomic_DNA"/>
</dbReference>
<dbReference type="PROSITE" id="PS51294">
    <property type="entry name" value="HTH_MYB"/>
    <property type="match status" value="1"/>
</dbReference>
<feature type="region of interest" description="Disordered" evidence="8">
    <location>
        <begin position="159"/>
        <end position="238"/>
    </location>
</feature>
<dbReference type="PANTHER" id="PTHR31312:SF4">
    <property type="entry name" value="TWO-COMPONENT RESPONSE REGULATOR-LIKE APRR2"/>
    <property type="match status" value="1"/>
</dbReference>
<evidence type="ECO:0000256" key="7">
    <source>
        <dbReference type="PROSITE-ProRule" id="PRU00169"/>
    </source>
</evidence>
<evidence type="ECO:0008006" key="13">
    <source>
        <dbReference type="Google" id="ProtNLM"/>
    </source>
</evidence>
<feature type="region of interest" description="Disordered" evidence="8">
    <location>
        <begin position="260"/>
        <end position="290"/>
    </location>
</feature>
<evidence type="ECO:0000256" key="8">
    <source>
        <dbReference type="SAM" id="MobiDB-lite"/>
    </source>
</evidence>
<organism evidence="11 12">
    <name type="scientific">Stephania japonica</name>
    <dbReference type="NCBI Taxonomy" id="461633"/>
    <lineage>
        <taxon>Eukaryota</taxon>
        <taxon>Viridiplantae</taxon>
        <taxon>Streptophyta</taxon>
        <taxon>Embryophyta</taxon>
        <taxon>Tracheophyta</taxon>
        <taxon>Spermatophyta</taxon>
        <taxon>Magnoliopsida</taxon>
        <taxon>Ranunculales</taxon>
        <taxon>Menispermaceae</taxon>
        <taxon>Menispermoideae</taxon>
        <taxon>Cissampelideae</taxon>
        <taxon>Stephania</taxon>
    </lineage>
</organism>
<keyword evidence="5" id="KW-0539">Nucleus</keyword>
<sequence>MACTANDLLNWKDFPKGLKVLLLDEDCDSAALIKSKLEEMDYIVSAFLNANEALLAISNCRENFHVAIVEITSNNDERSLKFLETAKGLPIIMTSKSNCISLMMKCIALGAAEFLQKPLCKEKLKNIWQHVVHKALHAGEGAISKSPKPMKEAIASFFPAIEQKNETQNSRKEENSKSISEYDHDQSTVSDRFSAPSTPQTKQGGRLSDDGDCKGQPNYLKEKDCGEREEESKSVEISNSLAVESSQYGISVAKVSCKSDTTVNSTKEGPKSASNESSHPQEENAVDSNKDVEKIKKVSLLSNSCGNRVNKKKVDWTPELHKRFVQAVDCLGIDQAIPSRILELMKVEGLTRHNVASHLQKYRMHKRHIIPREDDRRWQLHPRDAMRRVYPQKPIIAYPTCRPNANVPTSNFYPVWGHPSSHPSLPMWCQPGFPSWQPPDCWLWKPLSVSYVDAWGCPVMPLPQSPSPFPQVRNTVGFRNYDTIGDAMKVSFDSYPADEVIDEVVKEAISKPWLPLPLGLKPPSTDSVLSDLHKQGFCTGPSCNKL</sequence>
<dbReference type="InterPro" id="IPR001005">
    <property type="entry name" value="SANT/Myb"/>
</dbReference>
<dbReference type="Gene3D" id="1.10.10.60">
    <property type="entry name" value="Homeodomain-like"/>
    <property type="match status" value="1"/>
</dbReference>
<dbReference type="Gene3D" id="3.40.50.2300">
    <property type="match status" value="1"/>
</dbReference>
<keyword evidence="2" id="KW-0805">Transcription regulation</keyword>
<feature type="domain" description="Response regulatory" evidence="9">
    <location>
        <begin position="19"/>
        <end position="132"/>
    </location>
</feature>
<dbReference type="GO" id="GO:0000160">
    <property type="term" value="P:phosphorelay signal transduction system"/>
    <property type="evidence" value="ECO:0007669"/>
    <property type="project" value="InterPro"/>
</dbReference>
<dbReference type="SUPFAM" id="SSF46689">
    <property type="entry name" value="Homeodomain-like"/>
    <property type="match status" value="1"/>
</dbReference>
<keyword evidence="12" id="KW-1185">Reference proteome</keyword>
<feature type="compositionally biased region" description="Polar residues" evidence="8">
    <location>
        <begin position="260"/>
        <end position="278"/>
    </location>
</feature>
<evidence type="ECO:0000259" key="9">
    <source>
        <dbReference type="PROSITE" id="PS50110"/>
    </source>
</evidence>
<comment type="subcellular location">
    <subcellularLocation>
        <location evidence="1">Nucleus</location>
    </subcellularLocation>
</comment>
<name>A0AAP0K4F1_9MAGN</name>
<dbReference type="InterPro" id="IPR006447">
    <property type="entry name" value="Myb_dom_plants"/>
</dbReference>
<reference evidence="11 12" key="1">
    <citation type="submission" date="2024-01" db="EMBL/GenBank/DDBJ databases">
        <title>Genome assemblies of Stephania.</title>
        <authorList>
            <person name="Yang L."/>
        </authorList>
    </citation>
    <scope>NUCLEOTIDE SEQUENCE [LARGE SCALE GENOMIC DNA]</scope>
    <source>
        <strain evidence="11">QJT</strain>
        <tissue evidence="11">Leaf</tissue>
    </source>
</reference>
<dbReference type="SUPFAM" id="SSF52172">
    <property type="entry name" value="CheY-like"/>
    <property type="match status" value="1"/>
</dbReference>
<comment type="subunit">
    <text evidence="6">Binds the target DNA as a monomer.</text>
</comment>
<protein>
    <recommendedName>
        <fullName evidence="13">Two-component response regulator-like APRR2</fullName>
    </recommendedName>
</protein>
<feature type="compositionally biased region" description="Polar residues" evidence="8">
    <location>
        <begin position="187"/>
        <end position="203"/>
    </location>
</feature>
<evidence type="ECO:0000256" key="2">
    <source>
        <dbReference type="ARBA" id="ARBA00023015"/>
    </source>
</evidence>
<comment type="caution">
    <text evidence="11">The sequence shown here is derived from an EMBL/GenBank/DDBJ whole genome shotgun (WGS) entry which is preliminary data.</text>
</comment>
<dbReference type="InterPro" id="IPR009057">
    <property type="entry name" value="Homeodomain-like_sf"/>
</dbReference>
<dbReference type="AlphaFoldDB" id="A0AAP0K4F1"/>
<dbReference type="GO" id="GO:0003700">
    <property type="term" value="F:DNA-binding transcription factor activity"/>
    <property type="evidence" value="ECO:0007669"/>
    <property type="project" value="InterPro"/>
</dbReference>
<evidence type="ECO:0000259" key="10">
    <source>
        <dbReference type="PROSITE" id="PS51294"/>
    </source>
</evidence>
<dbReference type="GO" id="GO:0045893">
    <property type="term" value="P:positive regulation of DNA-templated transcription"/>
    <property type="evidence" value="ECO:0007669"/>
    <property type="project" value="InterPro"/>
</dbReference>